<dbReference type="Proteomes" id="UP000076969">
    <property type="component" value="Chromosome"/>
</dbReference>
<dbReference type="OrthoDB" id="86285at2157"/>
<dbReference type="GeneID" id="28495647"/>
<reference evidence="2" key="1">
    <citation type="journal article" date="2016" name="Syst. Appl. Microbiol.">
        <title>Thermococcus piezophilus sp. nov., a novel hyperthermophilic and piezophilic archaeon with a broad pressure range for growth, isolated from a deepest hydrothermal vent at the Mid-Cayman Rise.</title>
        <authorList>
            <person name="Dalmasso C."/>
            <person name="Oger P."/>
            <person name="Selva G."/>
            <person name="Courtine D."/>
            <person name="L'Haridon S."/>
            <person name="Garlaschelli A."/>
            <person name="Roussel E."/>
            <person name="Miyazaki J."/>
            <person name="Reveillaud J."/>
            <person name="Jebbar M."/>
            <person name="Takai K."/>
            <person name="Maignien L."/>
            <person name="Alain K."/>
        </authorList>
    </citation>
    <scope>NUCLEOTIDE SEQUENCE [LARGE SCALE GENOMIC DNA]</scope>
    <source>
        <strain evidence="2">CDGS</strain>
    </source>
</reference>
<evidence type="ECO:0000313" key="2">
    <source>
        <dbReference type="Proteomes" id="UP000076969"/>
    </source>
</evidence>
<sequence length="145" mass="16260">MNELLSPTYQTIESDTPGDFYTQLTVVNTGAEKDVVIKQYVGSHFTVEDFTPTDGSVTLTPMPNGRTLVTWSVHLEVWETVYLTLHEHTDGISVHHCHEMTVELVSSPWVEECEWMWGDSIDVLVVHSCCCDSEEGHSAQGEAIF</sequence>
<dbReference type="RefSeq" id="WP_068665669.1">
    <property type="nucleotide sequence ID" value="NZ_CP015520.1"/>
</dbReference>
<evidence type="ECO:0000313" key="1">
    <source>
        <dbReference type="EMBL" id="ANF22705.1"/>
    </source>
</evidence>
<gene>
    <name evidence="1" type="ORF">A7C91_05595</name>
</gene>
<name>A0A172WHA8_9EURY</name>
<dbReference type="KEGG" id="tpie:A7C91_05595"/>
<proteinExistence type="predicted"/>
<keyword evidence="2" id="KW-1185">Reference proteome</keyword>
<organism evidence="1 2">
    <name type="scientific">Thermococcus piezophilus</name>
    <dbReference type="NCBI Taxonomy" id="1712654"/>
    <lineage>
        <taxon>Archaea</taxon>
        <taxon>Methanobacteriati</taxon>
        <taxon>Methanobacteriota</taxon>
        <taxon>Thermococci</taxon>
        <taxon>Thermococcales</taxon>
        <taxon>Thermococcaceae</taxon>
        <taxon>Thermococcus</taxon>
    </lineage>
</organism>
<protein>
    <submittedName>
        <fullName evidence="1">Uncharacterized protein</fullName>
    </submittedName>
</protein>
<accession>A0A172WHA8</accession>
<dbReference type="EMBL" id="CP015520">
    <property type="protein sequence ID" value="ANF22705.1"/>
    <property type="molecule type" value="Genomic_DNA"/>
</dbReference>
<dbReference type="AlphaFoldDB" id="A0A172WHA8"/>